<dbReference type="RefSeq" id="WP_015261374.1">
    <property type="nucleotide sequence ID" value="NC_019903.1"/>
</dbReference>
<keyword evidence="1" id="KW-1133">Transmembrane helix</keyword>
<organism evidence="2 3">
    <name type="scientific">Desulfitobacterium dichloroeliminans (strain LMG P-21439 / DCA1)</name>
    <dbReference type="NCBI Taxonomy" id="871963"/>
    <lineage>
        <taxon>Bacteria</taxon>
        <taxon>Bacillati</taxon>
        <taxon>Bacillota</taxon>
        <taxon>Clostridia</taxon>
        <taxon>Eubacteriales</taxon>
        <taxon>Desulfitobacteriaceae</taxon>
        <taxon>Desulfitobacterium</taxon>
    </lineage>
</organism>
<dbReference type="AlphaFoldDB" id="L0F5Y1"/>
<accession>L0F5Y1</accession>
<evidence type="ECO:0000313" key="3">
    <source>
        <dbReference type="Proteomes" id="UP000010797"/>
    </source>
</evidence>
<feature type="transmembrane region" description="Helical" evidence="1">
    <location>
        <begin position="66"/>
        <end position="89"/>
    </location>
</feature>
<dbReference type="HOGENOM" id="CLU_183593_0_0_9"/>
<dbReference type="eggNOG" id="ENOG502ZKRX">
    <property type="taxonomic scope" value="Bacteria"/>
</dbReference>
<sequence length="96" mass="10536">MDRLILVLLIIALIIAGITYLLGRFITGIKFIKYLPGILCLLLALYYFYLATVVRGGEGFEDLGNVIMGMMLSIGAIAGLITAISIDVIRRSKKDK</sequence>
<dbReference type="EMBL" id="CP003344">
    <property type="protein sequence ID" value="AGA68373.1"/>
    <property type="molecule type" value="Genomic_DNA"/>
</dbReference>
<feature type="transmembrane region" description="Helical" evidence="1">
    <location>
        <begin position="6"/>
        <end position="22"/>
    </location>
</feature>
<feature type="transmembrane region" description="Helical" evidence="1">
    <location>
        <begin position="34"/>
        <end position="54"/>
    </location>
</feature>
<reference evidence="3" key="1">
    <citation type="submission" date="2012-02" db="EMBL/GenBank/DDBJ databases">
        <title>Complete sequence of Desulfitobacterium dichloroeliminans LMG P-21439.</title>
        <authorList>
            <person name="Lucas S."/>
            <person name="Han J."/>
            <person name="Lapidus A."/>
            <person name="Cheng J.-F."/>
            <person name="Goodwin L."/>
            <person name="Pitluck S."/>
            <person name="Peters L."/>
            <person name="Ovchinnikova G."/>
            <person name="Teshima H."/>
            <person name="Detter J.C."/>
            <person name="Han C."/>
            <person name="Tapia R."/>
            <person name="Land M."/>
            <person name="Hauser L."/>
            <person name="Kyrpides N."/>
            <person name="Ivanova N."/>
            <person name="Pagani I."/>
            <person name="Kruse T."/>
            <person name="de Vos W.M."/>
            <person name="Boon N."/>
            <person name="Smidt H."/>
            <person name="Woyke T."/>
        </authorList>
    </citation>
    <scope>NUCLEOTIDE SEQUENCE [LARGE SCALE GENOMIC DNA]</scope>
    <source>
        <strain evidence="3">LMG P-21439 / DCA1</strain>
    </source>
</reference>
<protein>
    <submittedName>
        <fullName evidence="2">Uncharacterized protein</fullName>
    </submittedName>
</protein>
<dbReference type="OrthoDB" id="1799235at2"/>
<evidence type="ECO:0000256" key="1">
    <source>
        <dbReference type="SAM" id="Phobius"/>
    </source>
</evidence>
<dbReference type="Proteomes" id="UP000010797">
    <property type="component" value="Chromosome"/>
</dbReference>
<keyword evidence="3" id="KW-1185">Reference proteome</keyword>
<name>L0F5Y1_DESDL</name>
<keyword evidence="1" id="KW-0472">Membrane</keyword>
<proteinExistence type="predicted"/>
<keyword evidence="1" id="KW-0812">Transmembrane</keyword>
<dbReference type="KEGG" id="ddl:Desdi_0849"/>
<gene>
    <name evidence="2" type="ordered locus">Desdi_0849</name>
</gene>
<evidence type="ECO:0000313" key="2">
    <source>
        <dbReference type="EMBL" id="AGA68373.1"/>
    </source>
</evidence>